<sequence>MNTSNPYDDEDAAGLERFYTLALQAALVQTEEASAMAYEAMEEVQALLVTHDHERFGDVLETLPYSFFDLYVADMIEEIDVNPLLYLIDHQSILGLLTDEHYAYVKHQLKVKGADAPAAYDFICGIELFMQSSPELALPYFTKIDSELGQYFSGMCYYHLKDYENAKQLLQALFESLLSLQEDFEEFQTHETYGYLLYDLSHYALGANVLLEDYKEAERMAQLILQEFSLKEMTALAKRNTTDAEDLTDFEVFVNNYTTALVKLRKYKEAKALLEESMRLSPEASLIQRRLQNSADQLDRQLFADSILAPILHKEKAYGLKEFLKGKRFAGAEKLEDLVEQQIDAGMPVFGKRLAVYHDEYGYGKHYAVPHVTGLIDLVLMDTAADILYAVVLKPNTAGVAVYDQIKRYTQGLEQHTEKPVRGIICLHQPKEALIAKVKEDDSIELFSYQVAFKKLG</sequence>
<reference evidence="1 2" key="1">
    <citation type="submission" date="2018-07" db="EMBL/GenBank/DDBJ databases">
        <title>Leeuwenhoekiella genomics.</title>
        <authorList>
            <person name="Tahon G."/>
            <person name="Willems A."/>
        </authorList>
    </citation>
    <scope>NUCLEOTIDE SEQUENCE [LARGE SCALE GENOMIC DNA]</scope>
    <source>
        <strain evidence="1 2">LMG 1345</strain>
    </source>
</reference>
<evidence type="ECO:0000313" key="1">
    <source>
        <dbReference type="EMBL" id="RXG29876.1"/>
    </source>
</evidence>
<accession>A0A4Q0PLT6</accession>
<comment type="caution">
    <text evidence="1">The sequence shown here is derived from an EMBL/GenBank/DDBJ whole genome shotgun (WGS) entry which is preliminary data.</text>
</comment>
<dbReference type="AlphaFoldDB" id="A0A4Q0PLT6"/>
<dbReference type="InterPro" id="IPR011856">
    <property type="entry name" value="tRNA_endonuc-like_dom_sf"/>
</dbReference>
<dbReference type="RefSeq" id="WP_073099185.1">
    <property type="nucleotide sequence ID" value="NZ_QOVL01000008.1"/>
</dbReference>
<dbReference type="SUPFAM" id="SSF48452">
    <property type="entry name" value="TPR-like"/>
    <property type="match status" value="1"/>
</dbReference>
<dbReference type="Gene3D" id="1.25.40.10">
    <property type="entry name" value="Tetratricopeptide repeat domain"/>
    <property type="match status" value="1"/>
</dbReference>
<dbReference type="GO" id="GO:0003676">
    <property type="term" value="F:nucleic acid binding"/>
    <property type="evidence" value="ECO:0007669"/>
    <property type="project" value="InterPro"/>
</dbReference>
<name>A0A4Q0PLT6_9FLAO</name>
<dbReference type="STRING" id="1122159.SAMN02745246_02108"/>
<dbReference type="EMBL" id="QOVL01000008">
    <property type="protein sequence ID" value="RXG29876.1"/>
    <property type="molecule type" value="Genomic_DNA"/>
</dbReference>
<organism evidence="1 2">
    <name type="scientific">Leeuwenhoekiella marinoflava</name>
    <dbReference type="NCBI Taxonomy" id="988"/>
    <lineage>
        <taxon>Bacteria</taxon>
        <taxon>Pseudomonadati</taxon>
        <taxon>Bacteroidota</taxon>
        <taxon>Flavobacteriia</taxon>
        <taxon>Flavobacteriales</taxon>
        <taxon>Flavobacteriaceae</taxon>
        <taxon>Leeuwenhoekiella</taxon>
    </lineage>
</organism>
<evidence type="ECO:0008006" key="3">
    <source>
        <dbReference type="Google" id="ProtNLM"/>
    </source>
</evidence>
<protein>
    <recommendedName>
        <fullName evidence="3">Tetratricopeptide repeat protein</fullName>
    </recommendedName>
</protein>
<evidence type="ECO:0000313" key="2">
    <source>
        <dbReference type="Proteomes" id="UP000290608"/>
    </source>
</evidence>
<dbReference type="InterPro" id="IPR011990">
    <property type="entry name" value="TPR-like_helical_dom_sf"/>
</dbReference>
<dbReference type="Proteomes" id="UP000290608">
    <property type="component" value="Unassembled WGS sequence"/>
</dbReference>
<gene>
    <name evidence="1" type="ORF">DSL99_1929</name>
</gene>
<proteinExistence type="predicted"/>
<dbReference type="Gene3D" id="3.40.1350.10">
    <property type="match status" value="1"/>
</dbReference>